<protein>
    <recommendedName>
        <fullName evidence="4">DUF4412 domain-containing protein</fullName>
    </recommendedName>
</protein>
<evidence type="ECO:0000313" key="3">
    <source>
        <dbReference type="Proteomes" id="UP000249754"/>
    </source>
</evidence>
<proteinExistence type="predicted"/>
<dbReference type="EMBL" id="QLLR01000011">
    <property type="protein sequence ID" value="RAJ30313.1"/>
    <property type="molecule type" value="Genomic_DNA"/>
</dbReference>
<feature type="chain" id="PRO_5016313419" description="DUF4412 domain-containing protein" evidence="1">
    <location>
        <begin position="22"/>
        <end position="224"/>
    </location>
</feature>
<reference evidence="2 3" key="1">
    <citation type="submission" date="2018-06" db="EMBL/GenBank/DDBJ databases">
        <title>Genomic Encyclopedia of Archaeal and Bacterial Type Strains, Phase II (KMG-II): from individual species to whole genera.</title>
        <authorList>
            <person name="Goeker M."/>
        </authorList>
    </citation>
    <scope>NUCLEOTIDE SEQUENCE [LARGE SCALE GENOMIC DNA]</scope>
    <source>
        <strain evidence="2 3">DSM 14825</strain>
    </source>
</reference>
<feature type="signal peptide" evidence="1">
    <location>
        <begin position="1"/>
        <end position="21"/>
    </location>
</feature>
<organism evidence="2 3">
    <name type="scientific">Pedobacter cryoconitis</name>
    <dbReference type="NCBI Taxonomy" id="188932"/>
    <lineage>
        <taxon>Bacteria</taxon>
        <taxon>Pseudomonadati</taxon>
        <taxon>Bacteroidota</taxon>
        <taxon>Sphingobacteriia</taxon>
        <taxon>Sphingobacteriales</taxon>
        <taxon>Sphingobacteriaceae</taxon>
        <taxon>Pedobacter</taxon>
    </lineage>
</organism>
<evidence type="ECO:0008006" key="4">
    <source>
        <dbReference type="Google" id="ProtNLM"/>
    </source>
</evidence>
<dbReference type="OrthoDB" id="793640at2"/>
<evidence type="ECO:0000256" key="1">
    <source>
        <dbReference type="SAM" id="SignalP"/>
    </source>
</evidence>
<dbReference type="STRING" id="188932.AY601_1351"/>
<dbReference type="RefSeq" id="WP_111634119.1">
    <property type="nucleotide sequence ID" value="NZ_QLLR01000011.1"/>
</dbReference>
<sequence length="224" mass="25134">MIPVKLLIALPLLALGLSARADSPLKDKSYLVTKTNDTIYGKIKANYWIGGAKLIAADSTYKLDPNVYTAYYNAKNKVLYRSKVLPGFIPEDLAKKMAIPEQASWLKCIEDGKIKLYEYKAYTFGNQMDNALDVTSAISSAIATGGIPNAEYTSWFIEKDSSRITSIKYNKIISAGSKTRKERKELLKDMLADNDKVSQNYNQTNSFTFKVIEKLVHEYNNSKS</sequence>
<accession>A0A327SS32</accession>
<dbReference type="Proteomes" id="UP000249754">
    <property type="component" value="Unassembled WGS sequence"/>
</dbReference>
<name>A0A327SS32_9SPHI</name>
<comment type="caution">
    <text evidence="2">The sequence shown here is derived from an EMBL/GenBank/DDBJ whole genome shotgun (WGS) entry which is preliminary data.</text>
</comment>
<evidence type="ECO:0000313" key="2">
    <source>
        <dbReference type="EMBL" id="RAJ30313.1"/>
    </source>
</evidence>
<keyword evidence="1" id="KW-0732">Signal</keyword>
<gene>
    <name evidence="2" type="ORF">LY11_02655</name>
</gene>
<dbReference type="AlphaFoldDB" id="A0A327SS32"/>